<evidence type="ECO:0000256" key="4">
    <source>
        <dbReference type="HAMAP-Rule" id="MF_00947"/>
    </source>
</evidence>
<evidence type="ECO:0000256" key="2">
    <source>
        <dbReference type="ARBA" id="ARBA00022764"/>
    </source>
</evidence>
<reference evidence="5 6" key="1">
    <citation type="submission" date="2021-06" db="EMBL/GenBank/DDBJ databases">
        <title>FDA dAtabase for Regulatory Grade micrObial Sequences (FDA-ARGOS): Supporting development and validation of Infectious Disease Dx tests.</title>
        <authorList>
            <person name="Sproer C."/>
            <person name="Gronow S."/>
            <person name="Severitt S."/>
            <person name="Schroder I."/>
            <person name="Tallon L."/>
            <person name="Sadzewicz L."/>
            <person name="Zhao X."/>
            <person name="Boylan J."/>
            <person name="Ott S."/>
            <person name="Bowen H."/>
            <person name="Vavikolanu K."/>
            <person name="Mehta A."/>
            <person name="Aluvathingal J."/>
            <person name="Nadendla S."/>
            <person name="Lowell S."/>
            <person name="Myers T."/>
            <person name="Yan Y."/>
        </authorList>
    </citation>
    <scope>NUCLEOTIDE SEQUENCE [LARGE SCALE GENOMIC DNA]</scope>
    <source>
        <strain evidence="5 6">FDAARGOS 1428</strain>
    </source>
</reference>
<name>A0ABX8KMY3_9ENTR</name>
<comment type="similarity">
    <text evidence="4">Belongs to the HdeB family.</text>
</comment>
<dbReference type="Pfam" id="PF06411">
    <property type="entry name" value="HdeA"/>
    <property type="match status" value="1"/>
</dbReference>
<dbReference type="EMBL" id="CP077290">
    <property type="protein sequence ID" value="QXA49862.1"/>
    <property type="molecule type" value="Genomic_DNA"/>
</dbReference>
<dbReference type="InterPro" id="IPR038303">
    <property type="entry name" value="HdeA/HdeB_sf"/>
</dbReference>
<comment type="function">
    <text evidence="4">Required for optimal acid stress protection, which is important for survival of enteric bacteria in the acidic environment of the host stomach. Exhibits a chaperone-like activity at acidic pH by preventing the aggregation of many different periplasmic proteins.</text>
</comment>
<dbReference type="Gene3D" id="1.10.890.10">
    <property type="entry name" value="HNS-dependent expression A"/>
    <property type="match status" value="1"/>
</dbReference>
<dbReference type="InterPro" id="IPR010486">
    <property type="entry name" value="HNS-dep_expression_A/B"/>
</dbReference>
<evidence type="ECO:0000313" key="5">
    <source>
        <dbReference type="EMBL" id="QXA49862.1"/>
    </source>
</evidence>
<keyword evidence="2 4" id="KW-0574">Periplasm</keyword>
<dbReference type="Proteomes" id="UP000683583">
    <property type="component" value="Chromosome"/>
</dbReference>
<dbReference type="InterPro" id="IPR028623">
    <property type="entry name" value="HdeB"/>
</dbReference>
<keyword evidence="6" id="KW-1185">Reference proteome</keyword>
<sequence length="100" mass="11504" precursor="true">MKNICKSFLVIATFTTLIGMAHAEKLNENIPQDMTCKEFVDMNPKAMTPVAFWIINKDTQFKGGDYVDWHEVDTTSVPLLIKICKSKPESKLQQWINDIR</sequence>
<feature type="signal peptide" evidence="4">
    <location>
        <begin position="1"/>
        <end position="23"/>
    </location>
</feature>
<comment type="subcellular location">
    <subcellularLocation>
        <location evidence="4">Periplasm</location>
    </subcellularLocation>
</comment>
<dbReference type="RefSeq" id="WP_088207329.1">
    <property type="nucleotide sequence ID" value="NZ_CBIFWU010000001.1"/>
</dbReference>
<dbReference type="HAMAP" id="MF_00947">
    <property type="entry name" value="HdeB"/>
    <property type="match status" value="1"/>
</dbReference>
<feature type="chain" id="PRO_5044912936" description="Acid stress chaperone HdeB" evidence="4">
    <location>
        <begin position="24"/>
        <end position="100"/>
    </location>
</feature>
<evidence type="ECO:0000256" key="1">
    <source>
        <dbReference type="ARBA" id="ARBA00022729"/>
    </source>
</evidence>
<gene>
    <name evidence="4 5" type="primary">hdeB</name>
    <name evidence="5" type="ORF">I6L58_02095</name>
</gene>
<accession>A0ABX8KMY3</accession>
<organism evidence="5 6">
    <name type="scientific">Enterobacter cancerogenus</name>
    <dbReference type="NCBI Taxonomy" id="69218"/>
    <lineage>
        <taxon>Bacteria</taxon>
        <taxon>Pseudomonadati</taxon>
        <taxon>Pseudomonadota</taxon>
        <taxon>Gammaproteobacteria</taxon>
        <taxon>Enterobacterales</taxon>
        <taxon>Enterobacteriaceae</taxon>
        <taxon>Enterobacter</taxon>
        <taxon>Enterobacter cloacae complex</taxon>
    </lineage>
</organism>
<keyword evidence="3 4" id="KW-0143">Chaperone</keyword>
<keyword evidence="1 4" id="KW-0732">Signal</keyword>
<evidence type="ECO:0000313" key="6">
    <source>
        <dbReference type="Proteomes" id="UP000683583"/>
    </source>
</evidence>
<evidence type="ECO:0000256" key="3">
    <source>
        <dbReference type="ARBA" id="ARBA00023186"/>
    </source>
</evidence>
<proteinExistence type="inferred from homology"/>
<protein>
    <recommendedName>
        <fullName evidence="4">Acid stress chaperone HdeB</fullName>
    </recommendedName>
</protein>
<dbReference type="NCBIfam" id="NF008599">
    <property type="entry name" value="PRK11566.1"/>
    <property type="match status" value="1"/>
</dbReference>